<evidence type="ECO:0000313" key="2">
    <source>
        <dbReference type="Proteomes" id="UP001298681"/>
    </source>
</evidence>
<accession>A0ABS9MK95</accession>
<organism evidence="1 2">
    <name type="scientific">Anaeromassilibacillus senegalensis</name>
    <dbReference type="NCBI Taxonomy" id="1673717"/>
    <lineage>
        <taxon>Bacteria</taxon>
        <taxon>Bacillati</taxon>
        <taxon>Bacillota</taxon>
        <taxon>Clostridia</taxon>
        <taxon>Eubacteriales</taxon>
        <taxon>Acutalibacteraceae</taxon>
        <taxon>Anaeromassilibacillus</taxon>
    </lineage>
</organism>
<gene>
    <name evidence="1" type="ORF">L0P57_09765</name>
</gene>
<dbReference type="RefSeq" id="WP_191441901.1">
    <property type="nucleotide sequence ID" value="NZ_JAKNHQ010000012.1"/>
</dbReference>
<evidence type="ECO:0000313" key="1">
    <source>
        <dbReference type="EMBL" id="MCG4611215.1"/>
    </source>
</evidence>
<name>A0ABS9MK95_9FIRM</name>
<reference evidence="1 2" key="1">
    <citation type="submission" date="2022-01" db="EMBL/GenBank/DDBJ databases">
        <title>Collection of gut derived symbiotic bacterial strains cultured from healthy donors.</title>
        <authorList>
            <person name="Lin H."/>
            <person name="Kohout C."/>
            <person name="Waligurski E."/>
            <person name="Pamer E.G."/>
        </authorList>
    </citation>
    <scope>NUCLEOTIDE SEQUENCE [LARGE SCALE GENOMIC DNA]</scope>
    <source>
        <strain evidence="1 2">DFI.7.58</strain>
    </source>
</reference>
<sequence length="60" mass="6621">MFISQVAVPKGYPMEVNFKVPAHAAMMAGVLMKRKVLRNLCKNGTINLNTDQIDGKIAVF</sequence>
<comment type="caution">
    <text evidence="1">The sequence shown here is derived from an EMBL/GenBank/DDBJ whole genome shotgun (WGS) entry which is preliminary data.</text>
</comment>
<dbReference type="Proteomes" id="UP001298681">
    <property type="component" value="Unassembled WGS sequence"/>
</dbReference>
<proteinExistence type="predicted"/>
<keyword evidence="2" id="KW-1185">Reference proteome</keyword>
<dbReference type="EMBL" id="JAKNHQ010000012">
    <property type="protein sequence ID" value="MCG4611215.1"/>
    <property type="molecule type" value="Genomic_DNA"/>
</dbReference>
<protein>
    <submittedName>
        <fullName evidence="1">Uncharacterized protein</fullName>
    </submittedName>
</protein>